<accession>A0ACC6PPW0</accession>
<dbReference type="EMBL" id="JBBKAJ010000022">
    <property type="protein sequence ID" value="MEJ8633366.1"/>
    <property type="molecule type" value="Genomic_DNA"/>
</dbReference>
<sequence>MSSAQRIEVRREQVLAHRVAAHGFDRASAAPGVLELGVQDTPYGSARLALAARGASAEGLELVWSFRGAPHLHRRASLPRLAAALWPVGDADATARIDTAVIKDGARLGVEAFRVTAEAFRDTVTAPMAKGEVSTAVSAAVPPALTYWCDRCGAQHISGLLFQQAGLFGATGVGVEGGRTVLAPLEQRFPVPVEASGAAGLVRAYLRHLGPATPAEVAKYLGTKPAVVKALWPDDLAEVQVEGRTSWLPEPGLDALVSAESEFAEKFRGLVRLLPPGDPFLQARDRGLLVPDKDRAKEIWRAIGGPGVLLTGSEITGTWRAKAAGRRLDLTVTPFGPLSAAVRKAVEAEADTVASARGAGDVRLLFA</sequence>
<gene>
    <name evidence="1" type="ORF">WKI67_08150</name>
</gene>
<comment type="caution">
    <text evidence="1">The sequence shown here is derived from an EMBL/GenBank/DDBJ whole genome shotgun (WGS) entry which is preliminary data.</text>
</comment>
<dbReference type="Proteomes" id="UP001377168">
    <property type="component" value="Unassembled WGS sequence"/>
</dbReference>
<organism evidence="1 2">
    <name type="scientific">Streptomyces achmelvichensis</name>
    <dbReference type="NCBI Taxonomy" id="3134111"/>
    <lineage>
        <taxon>Bacteria</taxon>
        <taxon>Bacillati</taxon>
        <taxon>Actinomycetota</taxon>
        <taxon>Actinomycetes</taxon>
        <taxon>Kitasatosporales</taxon>
        <taxon>Streptomycetaceae</taxon>
        <taxon>Streptomyces</taxon>
    </lineage>
</organism>
<name>A0ACC6PPW0_9ACTN</name>
<proteinExistence type="predicted"/>
<evidence type="ECO:0000313" key="1">
    <source>
        <dbReference type="EMBL" id="MEJ8633366.1"/>
    </source>
</evidence>
<reference evidence="1" key="1">
    <citation type="submission" date="2024-03" db="EMBL/GenBank/DDBJ databases">
        <title>Novel Streptomyces species of biotechnological and ecological value are a feature of Machair soil.</title>
        <authorList>
            <person name="Prole J.R."/>
            <person name="Goodfellow M."/>
            <person name="Allenby N."/>
            <person name="Ward A.C."/>
        </authorList>
    </citation>
    <scope>NUCLEOTIDE SEQUENCE</scope>
    <source>
        <strain evidence="1">MS2.AVA.5</strain>
    </source>
</reference>
<keyword evidence="2" id="KW-1185">Reference proteome</keyword>
<protein>
    <submittedName>
        <fullName evidence="1">Crosslink repair DNA glycosylase YcaQ family protein</fullName>
    </submittedName>
</protein>
<evidence type="ECO:0000313" key="2">
    <source>
        <dbReference type="Proteomes" id="UP001377168"/>
    </source>
</evidence>